<dbReference type="RefSeq" id="WP_099873001.1">
    <property type="nucleotide sequence ID" value="NZ_CP024608.1"/>
</dbReference>
<reference evidence="1" key="1">
    <citation type="submission" date="2017-10" db="EMBL/GenBank/DDBJ databases">
        <title>Massilia psychrophilum sp. nov., a novel purple-pigmented bacterium isolated from Tianshan glacier, Xinjiang Municipality, China.</title>
        <authorList>
            <person name="Wang H."/>
        </authorList>
    </citation>
    <scope>NUCLEOTIDE SEQUENCE [LARGE SCALE GENOMIC DNA]</scope>
    <source>
        <strain evidence="1">B2</strain>
    </source>
</reference>
<dbReference type="EMBL" id="CP024608">
    <property type="protein sequence ID" value="ATQ73247.1"/>
    <property type="molecule type" value="Genomic_DNA"/>
</dbReference>
<name>A0A2D2DE41_9BURK</name>
<gene>
    <name evidence="1" type="ORF">CR152_01035</name>
</gene>
<accession>A0A2D2DE41</accession>
<dbReference type="KEGG" id="mass:CR152_01035"/>
<dbReference type="OrthoDB" id="8779300at2"/>
<sequence>MATELAPKNLVSKFGITVSGGRDDLDWFEGARLNIDELGPVLVIKHGNNPLGLTALYVDADIDATFAESILIRYFNLTEGEVAWRVSVELGKPA</sequence>
<keyword evidence="2" id="KW-1185">Reference proteome</keyword>
<dbReference type="AlphaFoldDB" id="A0A2D2DE41"/>
<evidence type="ECO:0000313" key="1">
    <source>
        <dbReference type="EMBL" id="ATQ73247.1"/>
    </source>
</evidence>
<protein>
    <submittedName>
        <fullName evidence="1">Uncharacterized protein</fullName>
    </submittedName>
</protein>
<organism evidence="1 2">
    <name type="scientific">Massilia violaceinigra</name>
    <dbReference type="NCBI Taxonomy" id="2045208"/>
    <lineage>
        <taxon>Bacteria</taxon>
        <taxon>Pseudomonadati</taxon>
        <taxon>Pseudomonadota</taxon>
        <taxon>Betaproteobacteria</taxon>
        <taxon>Burkholderiales</taxon>
        <taxon>Oxalobacteraceae</taxon>
        <taxon>Telluria group</taxon>
        <taxon>Massilia</taxon>
    </lineage>
</organism>
<evidence type="ECO:0000313" key="2">
    <source>
        <dbReference type="Proteomes" id="UP000229897"/>
    </source>
</evidence>
<proteinExistence type="predicted"/>
<dbReference type="Proteomes" id="UP000229897">
    <property type="component" value="Chromosome"/>
</dbReference>